<keyword evidence="2 5" id="KW-0812">Transmembrane</keyword>
<dbReference type="InterPro" id="IPR020846">
    <property type="entry name" value="MFS_dom"/>
</dbReference>
<sequence>MQVFGRRLNLRWCFLLMAVADTCVVFAPSFPVYCLLRFLAGLSTTSIMTNSILLTVEWSLLKFHATGVMLIVSSYSIGQIILGGLAFAIREWQTLQLVVSVPIFVLFLSSRWLAESARWLIVNNKPDEGLKELRKVARINGIKNAGELLTIE</sequence>
<dbReference type="PANTHER" id="PTHR24064">
    <property type="entry name" value="SOLUTE CARRIER FAMILY 22 MEMBER"/>
    <property type="match status" value="1"/>
</dbReference>
<evidence type="ECO:0000256" key="4">
    <source>
        <dbReference type="ARBA" id="ARBA00023136"/>
    </source>
</evidence>
<reference evidence="8" key="1">
    <citation type="submission" date="2025-08" db="UniProtKB">
        <authorList>
            <consortium name="RefSeq"/>
        </authorList>
    </citation>
    <scope>IDENTIFICATION</scope>
    <source>
        <tissue evidence="8">Spleen</tissue>
    </source>
</reference>
<dbReference type="Pfam" id="PF07690">
    <property type="entry name" value="MFS_1"/>
    <property type="match status" value="1"/>
</dbReference>
<evidence type="ECO:0000313" key="8">
    <source>
        <dbReference type="RefSeq" id="XP_006875126.1"/>
    </source>
</evidence>
<comment type="subcellular location">
    <subcellularLocation>
        <location evidence="1">Membrane</location>
        <topology evidence="1">Multi-pass membrane protein</topology>
    </subcellularLocation>
</comment>
<feature type="non-terminal residue" evidence="8">
    <location>
        <position position="152"/>
    </location>
</feature>
<evidence type="ECO:0000256" key="1">
    <source>
        <dbReference type="ARBA" id="ARBA00004141"/>
    </source>
</evidence>
<protein>
    <submittedName>
        <fullName evidence="8">Solute carrier family 22 member 9-like</fullName>
    </submittedName>
</protein>
<evidence type="ECO:0000313" key="7">
    <source>
        <dbReference type="Proteomes" id="UP000504623"/>
    </source>
</evidence>
<dbReference type="RefSeq" id="XP_006875126.1">
    <property type="nucleotide sequence ID" value="XM_006875064.1"/>
</dbReference>
<evidence type="ECO:0000256" key="3">
    <source>
        <dbReference type="ARBA" id="ARBA00022989"/>
    </source>
</evidence>
<feature type="transmembrane region" description="Helical" evidence="5">
    <location>
        <begin position="36"/>
        <end position="56"/>
    </location>
</feature>
<keyword evidence="7" id="KW-1185">Reference proteome</keyword>
<accession>A0A9B0U3J8</accession>
<dbReference type="SUPFAM" id="SSF103473">
    <property type="entry name" value="MFS general substrate transporter"/>
    <property type="match status" value="1"/>
</dbReference>
<dbReference type="GO" id="GO:0016020">
    <property type="term" value="C:membrane"/>
    <property type="evidence" value="ECO:0007669"/>
    <property type="project" value="UniProtKB-SubCell"/>
</dbReference>
<dbReference type="InterPro" id="IPR036259">
    <property type="entry name" value="MFS_trans_sf"/>
</dbReference>
<feature type="domain" description="Major facilitator superfamily (MFS) profile" evidence="6">
    <location>
        <begin position="1"/>
        <end position="152"/>
    </location>
</feature>
<proteinExistence type="predicted"/>
<name>A0A9B0U3J8_CHRAS</name>
<dbReference type="GeneID" id="102830941"/>
<evidence type="ECO:0000256" key="5">
    <source>
        <dbReference type="SAM" id="Phobius"/>
    </source>
</evidence>
<evidence type="ECO:0000259" key="6">
    <source>
        <dbReference type="PROSITE" id="PS50850"/>
    </source>
</evidence>
<keyword evidence="3 5" id="KW-1133">Transmembrane helix</keyword>
<gene>
    <name evidence="8" type="primary">LOC102830941</name>
</gene>
<dbReference type="AlphaFoldDB" id="A0A9B0U3J8"/>
<dbReference type="Proteomes" id="UP000504623">
    <property type="component" value="Unplaced"/>
</dbReference>
<feature type="transmembrane region" description="Helical" evidence="5">
    <location>
        <begin position="68"/>
        <end position="89"/>
    </location>
</feature>
<dbReference type="InterPro" id="IPR011701">
    <property type="entry name" value="MFS"/>
</dbReference>
<dbReference type="PROSITE" id="PS50850">
    <property type="entry name" value="MFS"/>
    <property type="match status" value="1"/>
</dbReference>
<feature type="transmembrane region" description="Helical" evidence="5">
    <location>
        <begin position="95"/>
        <end position="114"/>
    </location>
</feature>
<dbReference type="Gene3D" id="1.20.1250.20">
    <property type="entry name" value="MFS general substrate transporter like domains"/>
    <property type="match status" value="1"/>
</dbReference>
<dbReference type="OrthoDB" id="2544694at2759"/>
<keyword evidence="4 5" id="KW-0472">Membrane</keyword>
<evidence type="ECO:0000256" key="2">
    <source>
        <dbReference type="ARBA" id="ARBA00022692"/>
    </source>
</evidence>
<organism evidence="7 8">
    <name type="scientific">Chrysochloris asiatica</name>
    <name type="common">Cape golden mole</name>
    <dbReference type="NCBI Taxonomy" id="185453"/>
    <lineage>
        <taxon>Eukaryota</taxon>
        <taxon>Metazoa</taxon>
        <taxon>Chordata</taxon>
        <taxon>Craniata</taxon>
        <taxon>Vertebrata</taxon>
        <taxon>Euteleostomi</taxon>
        <taxon>Mammalia</taxon>
        <taxon>Eutheria</taxon>
        <taxon>Afrotheria</taxon>
        <taxon>Chrysochloridae</taxon>
        <taxon>Chrysochlorinae</taxon>
        <taxon>Chrysochloris</taxon>
    </lineage>
</organism>
<feature type="transmembrane region" description="Helical" evidence="5">
    <location>
        <begin position="12"/>
        <end position="30"/>
    </location>
</feature>
<dbReference type="GO" id="GO:0022857">
    <property type="term" value="F:transmembrane transporter activity"/>
    <property type="evidence" value="ECO:0007669"/>
    <property type="project" value="InterPro"/>
</dbReference>